<accession>A0ABV5KJK6</accession>
<dbReference type="RefSeq" id="WP_377488666.1">
    <property type="nucleotide sequence ID" value="NZ_JBHMDO010000003.1"/>
</dbReference>
<reference evidence="2 3" key="1">
    <citation type="submission" date="2024-09" db="EMBL/GenBank/DDBJ databases">
        <authorList>
            <person name="Sun Q."/>
            <person name="Mori K."/>
        </authorList>
    </citation>
    <scope>NUCLEOTIDE SEQUENCE [LARGE SCALE GENOMIC DNA]</scope>
    <source>
        <strain evidence="2 3">TISTR 2452</strain>
    </source>
</reference>
<protein>
    <submittedName>
        <fullName evidence="2">Uncharacterized protein</fullName>
    </submittedName>
</protein>
<evidence type="ECO:0000256" key="1">
    <source>
        <dbReference type="SAM" id="SignalP"/>
    </source>
</evidence>
<proteinExistence type="predicted"/>
<name>A0ABV5KJK6_9BACL</name>
<feature type="signal peptide" evidence="1">
    <location>
        <begin position="1"/>
        <end position="21"/>
    </location>
</feature>
<comment type="caution">
    <text evidence="2">The sequence shown here is derived from an EMBL/GenBank/DDBJ whole genome shotgun (WGS) entry which is preliminary data.</text>
</comment>
<feature type="chain" id="PRO_5045336488" evidence="1">
    <location>
        <begin position="22"/>
        <end position="106"/>
    </location>
</feature>
<keyword evidence="1" id="KW-0732">Signal</keyword>
<dbReference type="PROSITE" id="PS51257">
    <property type="entry name" value="PROKAR_LIPOPROTEIN"/>
    <property type="match status" value="1"/>
</dbReference>
<evidence type="ECO:0000313" key="3">
    <source>
        <dbReference type="Proteomes" id="UP001589747"/>
    </source>
</evidence>
<gene>
    <name evidence="2" type="ORF">ACFFSY_01190</name>
</gene>
<sequence length="106" mass="12193">MKQIVLALLVLLVLCSCRNQFDQTAWFDEPDQRSGMVEDLIHTYELIGMTENGIIQLLGKPEHKQDEPARQFVYYLGRAGLGVDDRLLRLDFNANGEVEHHEITHD</sequence>
<evidence type="ECO:0000313" key="2">
    <source>
        <dbReference type="EMBL" id="MFB9324553.1"/>
    </source>
</evidence>
<dbReference type="Proteomes" id="UP001589747">
    <property type="component" value="Unassembled WGS sequence"/>
</dbReference>
<keyword evidence="3" id="KW-1185">Reference proteome</keyword>
<dbReference type="EMBL" id="JBHMDO010000003">
    <property type="protein sequence ID" value="MFB9324553.1"/>
    <property type="molecule type" value="Genomic_DNA"/>
</dbReference>
<organism evidence="2 3">
    <name type="scientific">Paenibacillus aurantiacus</name>
    <dbReference type="NCBI Taxonomy" id="1936118"/>
    <lineage>
        <taxon>Bacteria</taxon>
        <taxon>Bacillati</taxon>
        <taxon>Bacillota</taxon>
        <taxon>Bacilli</taxon>
        <taxon>Bacillales</taxon>
        <taxon>Paenibacillaceae</taxon>
        <taxon>Paenibacillus</taxon>
    </lineage>
</organism>